<protein>
    <submittedName>
        <fullName evidence="2">Uncharacterized protein</fullName>
    </submittedName>
</protein>
<name>F5RAJ7_METUF</name>
<dbReference type="RefSeq" id="WP_008059798.1">
    <property type="nucleotide sequence ID" value="NZ_AFHG01000036.1"/>
</dbReference>
<gene>
    <name evidence="2" type="ORF">METUNv1_01211</name>
</gene>
<evidence type="ECO:0000313" key="2">
    <source>
        <dbReference type="EMBL" id="EGK72446.1"/>
    </source>
</evidence>
<feature type="compositionally biased region" description="Low complexity" evidence="1">
    <location>
        <begin position="64"/>
        <end position="91"/>
    </location>
</feature>
<comment type="caution">
    <text evidence="2">The sequence shown here is derived from an EMBL/GenBank/DDBJ whole genome shotgun (WGS) entry which is preliminary data.</text>
</comment>
<organism evidence="2 3">
    <name type="scientific">Methyloversatilis universalis (strain ATCC BAA-1314 / DSM 25237 / JCM 13912 / CCUG 52030 / FAM5)</name>
    <dbReference type="NCBI Taxonomy" id="1000565"/>
    <lineage>
        <taxon>Bacteria</taxon>
        <taxon>Pseudomonadati</taxon>
        <taxon>Pseudomonadota</taxon>
        <taxon>Betaproteobacteria</taxon>
        <taxon>Nitrosomonadales</taxon>
        <taxon>Sterolibacteriaceae</taxon>
        <taxon>Methyloversatilis</taxon>
    </lineage>
</organism>
<proteinExistence type="predicted"/>
<accession>F5RAJ7</accession>
<reference evidence="2 3" key="1">
    <citation type="journal article" date="2011" name="J. Bacteriol.">
        <title>Genome sequence of Methyloversatilis universalis FAM5T, a methylotrophic representative of the order Rhodocyclales.</title>
        <authorList>
            <person name="Kittichotirat W."/>
            <person name="Good N.M."/>
            <person name="Hall R."/>
            <person name="Bringel F."/>
            <person name="Lajus A."/>
            <person name="Medigue C."/>
            <person name="Smalley N.E."/>
            <person name="Beck D."/>
            <person name="Bumgarner R."/>
            <person name="Vuilleumier S."/>
            <person name="Kalyuzhnaya M.G."/>
        </authorList>
    </citation>
    <scope>NUCLEOTIDE SEQUENCE [LARGE SCALE GENOMIC DNA]</scope>
    <source>
        <strain evidence="3">ATCC BAA-1314 / JCM 13912 / FAM5</strain>
    </source>
</reference>
<dbReference type="Proteomes" id="UP000005019">
    <property type="component" value="Unassembled WGS sequence"/>
</dbReference>
<evidence type="ECO:0000256" key="1">
    <source>
        <dbReference type="SAM" id="MobiDB-lite"/>
    </source>
</evidence>
<dbReference type="STRING" id="1000565.METUNv1_01211"/>
<sequence>MKRQIGTGPCLACGETIPYKEADSGALSVCCPWCDFSGYGRQGTQARKVIESKMKPNNSSSQGAHPEPAAVPPAGAAAKPAAKPKPATIFG</sequence>
<dbReference type="EMBL" id="AFHG01000036">
    <property type="protein sequence ID" value="EGK72446.1"/>
    <property type="molecule type" value="Genomic_DNA"/>
</dbReference>
<evidence type="ECO:0000313" key="3">
    <source>
        <dbReference type="Proteomes" id="UP000005019"/>
    </source>
</evidence>
<dbReference type="eggNOG" id="ENOG5033N1J">
    <property type="taxonomic scope" value="Bacteria"/>
</dbReference>
<dbReference type="AlphaFoldDB" id="F5RAJ7"/>
<keyword evidence="3" id="KW-1185">Reference proteome</keyword>
<feature type="region of interest" description="Disordered" evidence="1">
    <location>
        <begin position="52"/>
        <end position="91"/>
    </location>
</feature>
<dbReference type="OrthoDB" id="9133459at2"/>